<sequence length="107" mass="12544">MGCFIILTTKFLTRIVEMWARIVYTLTFATNAPYNKFDVEIEQKKLNQKVYKNILFGLIFRGPSSTKTATPNLFYTLQRNCQNHRYGNLGLHCNYAIEHRPLVRHST</sequence>
<dbReference type="EMBL" id="FTOB01000001">
    <property type="protein sequence ID" value="SIS37383.1"/>
    <property type="molecule type" value="Genomic_DNA"/>
</dbReference>
<gene>
    <name evidence="1" type="ORF">SAMN05421766_101103</name>
</gene>
<name>A0ABY1KKC5_9FLAO</name>
<protein>
    <recommendedName>
        <fullName evidence="3">Secreted protein</fullName>
    </recommendedName>
</protein>
<keyword evidence="2" id="KW-1185">Reference proteome</keyword>
<evidence type="ECO:0000313" key="2">
    <source>
        <dbReference type="Proteomes" id="UP000185728"/>
    </source>
</evidence>
<dbReference type="Proteomes" id="UP000185728">
    <property type="component" value="Unassembled WGS sequence"/>
</dbReference>
<organism evidence="1 2">
    <name type="scientific">Zobellia uliginosa</name>
    <dbReference type="NCBI Taxonomy" id="143224"/>
    <lineage>
        <taxon>Bacteria</taxon>
        <taxon>Pseudomonadati</taxon>
        <taxon>Bacteroidota</taxon>
        <taxon>Flavobacteriia</taxon>
        <taxon>Flavobacteriales</taxon>
        <taxon>Flavobacteriaceae</taxon>
        <taxon>Zobellia</taxon>
    </lineage>
</organism>
<evidence type="ECO:0008006" key="3">
    <source>
        <dbReference type="Google" id="ProtNLM"/>
    </source>
</evidence>
<reference evidence="1 2" key="1">
    <citation type="submission" date="2017-01" db="EMBL/GenBank/DDBJ databases">
        <authorList>
            <person name="Varghese N."/>
            <person name="Submissions S."/>
        </authorList>
    </citation>
    <scope>NUCLEOTIDE SEQUENCE [LARGE SCALE GENOMIC DNA]</scope>
    <source>
        <strain evidence="1 2">DSM 2061</strain>
    </source>
</reference>
<accession>A0ABY1KKC5</accession>
<proteinExistence type="predicted"/>
<evidence type="ECO:0000313" key="1">
    <source>
        <dbReference type="EMBL" id="SIS37383.1"/>
    </source>
</evidence>
<comment type="caution">
    <text evidence="1">The sequence shown here is derived from an EMBL/GenBank/DDBJ whole genome shotgun (WGS) entry which is preliminary data.</text>
</comment>